<evidence type="ECO:0000259" key="7">
    <source>
        <dbReference type="Pfam" id="PF01636"/>
    </source>
</evidence>
<dbReference type="EMBL" id="KN847483">
    <property type="protein sequence ID" value="KIX00111.1"/>
    <property type="molecule type" value="Genomic_DNA"/>
</dbReference>
<evidence type="ECO:0000313" key="9">
    <source>
        <dbReference type="Proteomes" id="UP000053617"/>
    </source>
</evidence>
<name>A0A0D2IA37_9EURO</name>
<accession>A0A0D2IA37</accession>
<reference evidence="8 9" key="1">
    <citation type="submission" date="2015-01" db="EMBL/GenBank/DDBJ databases">
        <title>The Genome Sequence of Rhinocladiella mackenzie CBS 650.93.</title>
        <authorList>
            <consortium name="The Broad Institute Genomics Platform"/>
            <person name="Cuomo C."/>
            <person name="de Hoog S."/>
            <person name="Gorbushina A."/>
            <person name="Stielow B."/>
            <person name="Teixiera M."/>
            <person name="Abouelleil A."/>
            <person name="Chapman S.B."/>
            <person name="Priest M."/>
            <person name="Young S.K."/>
            <person name="Wortman J."/>
            <person name="Nusbaum C."/>
            <person name="Birren B."/>
        </authorList>
    </citation>
    <scope>NUCLEOTIDE SEQUENCE [LARGE SCALE GENOMIC DNA]</scope>
    <source>
        <strain evidence="8 9">CBS 650.93</strain>
    </source>
</reference>
<protein>
    <recommendedName>
        <fullName evidence="3">Altered inheritance of mitochondria protein 9, mitochondrial</fullName>
    </recommendedName>
    <alternativeName>
        <fullName evidence="6">Found in mitochondrial proteome protein 29</fullName>
    </alternativeName>
</protein>
<dbReference type="GeneID" id="25298319"/>
<sequence length="511" mass="58342">MVNASGNEATDRSNRKAYQPRRAVSIHKWSREKQQRDCRYLKFDLEALCEIATSTGPSISPVREVEKLEGGFSKALRVQKEDGMELVAKIPCPIAGPARYTTASEVAVLEYVRGYTNIPVPHVYAWSSDTSNPVGAEYIIMEKAIGVQLFKVWDKLKDISKLAIIKKLTEWESQLMAINFPAYGCLYHRHSIPDNDRKMDLPTSIDPSGSYCIGQSCNPTWSSVGQNLMPGPWPSLTEFGTAFAKREIRRISRESKSVDSHSGTAPEQIALLEIAVKLMQILSSHSDLVRHAKPTFCHTDLHMGNIFISEHDPSKISAIIDWQFTQIAPMFLQARWPAFLNPPEKNPAGLVRPKLPDNYGDLDGEEKELAEYEFKQVTAAKAYELRCYLDNPDAYNAMNIPRVYRELFIRCGETWEEGPVPLRTCLIEIFNCWQDLGLPGECPYPFHKEDIQTHEKEFEEYEEWHHAREFAKEYLNTDAHGWISPEMDFTKKQEQNKALFNLFAERMAGQK</sequence>
<evidence type="ECO:0000256" key="1">
    <source>
        <dbReference type="ARBA" id="ARBA00004173"/>
    </source>
</evidence>
<evidence type="ECO:0000256" key="2">
    <source>
        <dbReference type="ARBA" id="ARBA00005543"/>
    </source>
</evidence>
<dbReference type="PANTHER" id="PTHR36091">
    <property type="entry name" value="ALTERED INHERITANCE OF MITOCHONDRIA PROTEIN 9, MITOCHONDRIAL"/>
    <property type="match status" value="1"/>
</dbReference>
<keyword evidence="4" id="KW-0809">Transit peptide</keyword>
<evidence type="ECO:0000256" key="4">
    <source>
        <dbReference type="ARBA" id="ARBA00022946"/>
    </source>
</evidence>
<dbReference type="STRING" id="1442369.A0A0D2IA37"/>
<dbReference type="AlphaFoldDB" id="A0A0D2IA37"/>
<evidence type="ECO:0000256" key="5">
    <source>
        <dbReference type="ARBA" id="ARBA00023128"/>
    </source>
</evidence>
<organism evidence="8 9">
    <name type="scientific">Rhinocladiella mackenziei CBS 650.93</name>
    <dbReference type="NCBI Taxonomy" id="1442369"/>
    <lineage>
        <taxon>Eukaryota</taxon>
        <taxon>Fungi</taxon>
        <taxon>Dikarya</taxon>
        <taxon>Ascomycota</taxon>
        <taxon>Pezizomycotina</taxon>
        <taxon>Eurotiomycetes</taxon>
        <taxon>Chaetothyriomycetidae</taxon>
        <taxon>Chaetothyriales</taxon>
        <taxon>Herpotrichiellaceae</taxon>
        <taxon>Rhinocladiella</taxon>
    </lineage>
</organism>
<dbReference type="InterPro" id="IPR002575">
    <property type="entry name" value="Aminoglycoside_PTrfase"/>
</dbReference>
<dbReference type="RefSeq" id="XP_013267247.1">
    <property type="nucleotide sequence ID" value="XM_013411793.1"/>
</dbReference>
<dbReference type="GO" id="GO:0005739">
    <property type="term" value="C:mitochondrion"/>
    <property type="evidence" value="ECO:0007669"/>
    <property type="project" value="UniProtKB-SubCell"/>
</dbReference>
<dbReference type="Pfam" id="PF01636">
    <property type="entry name" value="APH"/>
    <property type="match status" value="1"/>
</dbReference>
<dbReference type="Gene3D" id="3.30.200.20">
    <property type="entry name" value="Phosphorylase Kinase, domain 1"/>
    <property type="match status" value="1"/>
</dbReference>
<dbReference type="InterPro" id="IPR051035">
    <property type="entry name" value="Mito_inheritance_9"/>
</dbReference>
<dbReference type="Gene3D" id="3.90.1200.10">
    <property type="match status" value="1"/>
</dbReference>
<evidence type="ECO:0000256" key="6">
    <source>
        <dbReference type="ARBA" id="ARBA00031849"/>
    </source>
</evidence>
<dbReference type="VEuPathDB" id="FungiDB:Z518_10248"/>
<evidence type="ECO:0000256" key="3">
    <source>
        <dbReference type="ARBA" id="ARBA00016197"/>
    </source>
</evidence>
<feature type="domain" description="Aminoglycoside phosphotransferase" evidence="7">
    <location>
        <begin position="278"/>
        <end position="330"/>
    </location>
</feature>
<dbReference type="OrthoDB" id="2831558at2759"/>
<dbReference type="PANTHER" id="PTHR36091:SF1">
    <property type="entry name" value="ALTERED INHERITANCE OF MITOCHONDRIA PROTEIN 9, MITOCHONDRIAL"/>
    <property type="match status" value="1"/>
</dbReference>
<dbReference type="InterPro" id="IPR011009">
    <property type="entry name" value="Kinase-like_dom_sf"/>
</dbReference>
<keyword evidence="9" id="KW-1185">Reference proteome</keyword>
<evidence type="ECO:0000313" key="8">
    <source>
        <dbReference type="EMBL" id="KIX00111.1"/>
    </source>
</evidence>
<comment type="subcellular location">
    <subcellularLocation>
        <location evidence="1">Mitochondrion</location>
    </subcellularLocation>
</comment>
<dbReference type="Proteomes" id="UP000053617">
    <property type="component" value="Unassembled WGS sequence"/>
</dbReference>
<dbReference type="SUPFAM" id="SSF56112">
    <property type="entry name" value="Protein kinase-like (PK-like)"/>
    <property type="match status" value="1"/>
</dbReference>
<comment type="similarity">
    <text evidence="2">Belongs to the AIM9 family.</text>
</comment>
<proteinExistence type="inferred from homology"/>
<dbReference type="HOGENOM" id="CLU_019189_1_1_1"/>
<keyword evidence="5" id="KW-0496">Mitochondrion</keyword>
<gene>
    <name evidence="8" type="ORF">Z518_10248</name>
</gene>